<feature type="region of interest" description="Disordered" evidence="1">
    <location>
        <begin position="102"/>
        <end position="122"/>
    </location>
</feature>
<organism evidence="2 3">
    <name type="scientific">Pleurodeles waltl</name>
    <name type="common">Iberian ribbed newt</name>
    <dbReference type="NCBI Taxonomy" id="8319"/>
    <lineage>
        <taxon>Eukaryota</taxon>
        <taxon>Metazoa</taxon>
        <taxon>Chordata</taxon>
        <taxon>Craniata</taxon>
        <taxon>Vertebrata</taxon>
        <taxon>Euteleostomi</taxon>
        <taxon>Amphibia</taxon>
        <taxon>Batrachia</taxon>
        <taxon>Caudata</taxon>
        <taxon>Salamandroidea</taxon>
        <taxon>Salamandridae</taxon>
        <taxon>Pleurodelinae</taxon>
        <taxon>Pleurodeles</taxon>
    </lineage>
</organism>
<sequence>MLLGAQVDPSWHLYTPSQPLRSSIKRAISDALTAAAGVIGLIRLLAHALKTNMAPKATRNPGDKTEGVKTTRVGRDKGEPAGVNKRLTSIVGKAAGKNMLGLGKDAKMSDSTTSPLEIKGKGKSQSTITTFLAGGAQDSLSAHITPPFESNTLGKEPTLPSTSNSAGLCIENNEPLIKPIQGIENLSEIEDSNRETREKELGPPLEVNSPKHNNLIKLSSRSVRTGKELQAHQDLQRKGRIYISL</sequence>
<feature type="region of interest" description="Disordered" evidence="1">
    <location>
        <begin position="191"/>
        <end position="212"/>
    </location>
</feature>
<keyword evidence="3" id="KW-1185">Reference proteome</keyword>
<feature type="compositionally biased region" description="Basic and acidic residues" evidence="1">
    <location>
        <begin position="61"/>
        <end position="79"/>
    </location>
</feature>
<proteinExistence type="predicted"/>
<name>A0AAV7N631_PLEWA</name>
<feature type="region of interest" description="Disordered" evidence="1">
    <location>
        <begin position="55"/>
        <end position="82"/>
    </location>
</feature>
<dbReference type="Proteomes" id="UP001066276">
    <property type="component" value="Chromosome 9"/>
</dbReference>
<comment type="caution">
    <text evidence="2">The sequence shown here is derived from an EMBL/GenBank/DDBJ whole genome shotgun (WGS) entry which is preliminary data.</text>
</comment>
<dbReference type="EMBL" id="JANPWB010000013">
    <property type="protein sequence ID" value="KAJ1110149.1"/>
    <property type="molecule type" value="Genomic_DNA"/>
</dbReference>
<evidence type="ECO:0000256" key="1">
    <source>
        <dbReference type="SAM" id="MobiDB-lite"/>
    </source>
</evidence>
<evidence type="ECO:0000313" key="2">
    <source>
        <dbReference type="EMBL" id="KAJ1110149.1"/>
    </source>
</evidence>
<dbReference type="AlphaFoldDB" id="A0AAV7N631"/>
<gene>
    <name evidence="2" type="ORF">NDU88_007504</name>
</gene>
<reference evidence="2" key="1">
    <citation type="journal article" date="2022" name="bioRxiv">
        <title>Sequencing and chromosome-scale assembly of the giantPleurodeles waltlgenome.</title>
        <authorList>
            <person name="Brown T."/>
            <person name="Elewa A."/>
            <person name="Iarovenko S."/>
            <person name="Subramanian E."/>
            <person name="Araus A.J."/>
            <person name="Petzold A."/>
            <person name="Susuki M."/>
            <person name="Suzuki K.-i.T."/>
            <person name="Hayashi T."/>
            <person name="Toyoda A."/>
            <person name="Oliveira C."/>
            <person name="Osipova E."/>
            <person name="Leigh N.D."/>
            <person name="Simon A."/>
            <person name="Yun M.H."/>
        </authorList>
    </citation>
    <scope>NUCLEOTIDE SEQUENCE</scope>
    <source>
        <strain evidence="2">20211129_DDA</strain>
        <tissue evidence="2">Liver</tissue>
    </source>
</reference>
<evidence type="ECO:0000313" key="3">
    <source>
        <dbReference type="Proteomes" id="UP001066276"/>
    </source>
</evidence>
<feature type="compositionally biased region" description="Basic and acidic residues" evidence="1">
    <location>
        <begin position="191"/>
        <end position="201"/>
    </location>
</feature>
<accession>A0AAV7N631</accession>
<protein>
    <submittedName>
        <fullName evidence="2">Uncharacterized protein</fullName>
    </submittedName>
</protein>